<organism evidence="2">
    <name type="scientific">marine sediment metagenome</name>
    <dbReference type="NCBI Taxonomy" id="412755"/>
    <lineage>
        <taxon>unclassified sequences</taxon>
        <taxon>metagenomes</taxon>
        <taxon>ecological metagenomes</taxon>
    </lineage>
</organism>
<dbReference type="AlphaFoldDB" id="X1Q1F6"/>
<accession>X1Q1F6</accession>
<proteinExistence type="predicted"/>
<keyword evidence="1" id="KW-0472">Membrane</keyword>
<feature type="transmembrane region" description="Helical" evidence="1">
    <location>
        <begin position="151"/>
        <end position="169"/>
    </location>
</feature>
<evidence type="ECO:0000256" key="1">
    <source>
        <dbReference type="SAM" id="Phobius"/>
    </source>
</evidence>
<name>X1Q1F6_9ZZZZ</name>
<comment type="caution">
    <text evidence="2">The sequence shown here is derived from an EMBL/GenBank/DDBJ whole genome shotgun (WGS) entry which is preliminary data.</text>
</comment>
<evidence type="ECO:0000313" key="2">
    <source>
        <dbReference type="EMBL" id="GAI37044.1"/>
    </source>
</evidence>
<feature type="non-terminal residue" evidence="2">
    <location>
        <position position="1"/>
    </location>
</feature>
<reference evidence="2" key="1">
    <citation type="journal article" date="2014" name="Front. Microbiol.">
        <title>High frequency of phylogenetically diverse reductive dehalogenase-homologous genes in deep subseafloor sedimentary metagenomes.</title>
        <authorList>
            <person name="Kawai M."/>
            <person name="Futagami T."/>
            <person name="Toyoda A."/>
            <person name="Takaki Y."/>
            <person name="Nishi S."/>
            <person name="Hori S."/>
            <person name="Arai W."/>
            <person name="Tsubouchi T."/>
            <person name="Morono Y."/>
            <person name="Uchiyama I."/>
            <person name="Ito T."/>
            <person name="Fujiyama A."/>
            <person name="Inagaki F."/>
            <person name="Takami H."/>
        </authorList>
    </citation>
    <scope>NUCLEOTIDE SEQUENCE</scope>
    <source>
        <strain evidence="2">Expedition CK06-06</strain>
    </source>
</reference>
<sequence length="174" mass="19080">VFTVECTEELVRSENAEQLSLFKERIIQLNSCLTAQVLGPSLIEAGAVAYVGSREPFWLYVAEGPCASRAVRSGFLAEYEFVASLLRGATAGEARADQLQRYEEEINYWLTGAGKNHPHAAEVMRILELNLEVSTFLGEESVRATTPAIRISAMPVFLIGFAFVSAVLYKGLTS</sequence>
<keyword evidence="1" id="KW-1133">Transmembrane helix</keyword>
<dbReference type="EMBL" id="BARV01023464">
    <property type="protein sequence ID" value="GAI37044.1"/>
    <property type="molecule type" value="Genomic_DNA"/>
</dbReference>
<gene>
    <name evidence="2" type="ORF">S06H3_38491</name>
</gene>
<keyword evidence="1" id="KW-0812">Transmembrane</keyword>
<protein>
    <submittedName>
        <fullName evidence="2">Uncharacterized protein</fullName>
    </submittedName>
</protein>